<evidence type="ECO:0000313" key="2">
    <source>
        <dbReference type="EMBL" id="EFA77360.1"/>
    </source>
</evidence>
<evidence type="ECO:0000256" key="1">
    <source>
        <dbReference type="SAM" id="Phobius"/>
    </source>
</evidence>
<keyword evidence="1" id="KW-1133">Transmembrane helix</keyword>
<name>D3BMZ8_HETP5</name>
<dbReference type="Proteomes" id="UP000001396">
    <property type="component" value="Unassembled WGS sequence"/>
</dbReference>
<dbReference type="GeneID" id="31368039"/>
<feature type="transmembrane region" description="Helical" evidence="1">
    <location>
        <begin position="134"/>
        <end position="152"/>
    </location>
</feature>
<proteinExistence type="predicted"/>
<dbReference type="PANTHER" id="PTHR38736">
    <property type="entry name" value="TRANSMEMBRANE PROTEIN-RELATED"/>
    <property type="match status" value="1"/>
</dbReference>
<evidence type="ECO:0000313" key="3">
    <source>
        <dbReference type="Proteomes" id="UP000001396"/>
    </source>
</evidence>
<dbReference type="InParanoid" id="D3BMZ8"/>
<comment type="caution">
    <text evidence="2">The sequence shown here is derived from an EMBL/GenBank/DDBJ whole genome shotgun (WGS) entry which is preliminary data.</text>
</comment>
<protein>
    <submittedName>
        <fullName evidence="2">Uncharacterized protein</fullName>
    </submittedName>
</protein>
<keyword evidence="1" id="KW-0812">Transmembrane</keyword>
<dbReference type="PANTHER" id="PTHR38736:SF3">
    <property type="entry name" value="TRANSMEMBRANE PROTEIN"/>
    <property type="match status" value="1"/>
</dbReference>
<accession>D3BMZ8</accession>
<feature type="transmembrane region" description="Helical" evidence="1">
    <location>
        <begin position="190"/>
        <end position="214"/>
    </location>
</feature>
<reference evidence="2 3" key="1">
    <citation type="journal article" date="2011" name="Genome Res.">
        <title>Phylogeny-wide analysis of social amoeba genomes highlights ancient origins for complex intercellular communication.</title>
        <authorList>
            <person name="Heidel A.J."/>
            <person name="Lawal H.M."/>
            <person name="Felder M."/>
            <person name="Schilde C."/>
            <person name="Helps N.R."/>
            <person name="Tunggal B."/>
            <person name="Rivero F."/>
            <person name="John U."/>
            <person name="Schleicher M."/>
            <person name="Eichinger L."/>
            <person name="Platzer M."/>
            <person name="Noegel A.A."/>
            <person name="Schaap P."/>
            <person name="Gloeckner G."/>
        </authorList>
    </citation>
    <scope>NUCLEOTIDE SEQUENCE [LARGE SCALE GENOMIC DNA]</scope>
    <source>
        <strain evidence="3">ATCC 26659 / Pp 5 / PN500</strain>
    </source>
</reference>
<dbReference type="EMBL" id="ADBJ01000043">
    <property type="protein sequence ID" value="EFA77360.1"/>
    <property type="molecule type" value="Genomic_DNA"/>
</dbReference>
<keyword evidence="1" id="KW-0472">Membrane</keyword>
<keyword evidence="3" id="KW-1185">Reference proteome</keyword>
<feature type="transmembrane region" description="Helical" evidence="1">
    <location>
        <begin position="100"/>
        <end position="122"/>
    </location>
</feature>
<feature type="transmembrane region" description="Helical" evidence="1">
    <location>
        <begin position="12"/>
        <end position="31"/>
    </location>
</feature>
<sequence>MGLDWQLKSRILLSIIISVYIVIIALIAAALDAEWYEVEREDWSQDYSFYMTNRKLSLFQIKVKEGYPSNISYKWNFLDSYKEENVDTRFKYEEFMINNAIILFVSIAIWVASIICIIVAFFQPKNIHSRRAMITLPIILIVFVGVGAFRFVTIPKTFKEDLAFNCNYAYWCDSFKGSLGVNYWKPKEGFSMIVAAFVFSVLGTILCILQWFVLKGLKKSLEKNSTKMSNISVGNQPAPPVVYANGLQSPGAVVYVNQPNVGYSPPPPAPITQPGPAPPGFTLVQQQIPVIGPNGTPTHYTTQYVYQPI</sequence>
<dbReference type="RefSeq" id="XP_020429489.1">
    <property type="nucleotide sequence ID" value="XM_020583302.1"/>
</dbReference>
<organism evidence="2 3">
    <name type="scientific">Heterostelium pallidum (strain ATCC 26659 / Pp 5 / PN500)</name>
    <name type="common">Cellular slime mold</name>
    <name type="synonym">Polysphondylium pallidum</name>
    <dbReference type="NCBI Taxonomy" id="670386"/>
    <lineage>
        <taxon>Eukaryota</taxon>
        <taxon>Amoebozoa</taxon>
        <taxon>Evosea</taxon>
        <taxon>Eumycetozoa</taxon>
        <taxon>Dictyostelia</taxon>
        <taxon>Acytosteliales</taxon>
        <taxon>Acytosteliaceae</taxon>
        <taxon>Heterostelium</taxon>
    </lineage>
</organism>
<gene>
    <name evidence="2" type="ORF">PPL_12572</name>
</gene>
<dbReference type="AlphaFoldDB" id="D3BMZ8"/>